<reference evidence="2" key="1">
    <citation type="journal article" date="2017" name="Biotechnol. Biofuels">
        <title>Evaluation of environmental bacterial communities as a factor affecting the growth of duckweed Lemna minor.</title>
        <authorList>
            <person name="Ishizawa H."/>
            <person name="Kuroda M."/>
            <person name="Morikawa M."/>
            <person name="Ike M."/>
        </authorList>
    </citation>
    <scope>NUCLEOTIDE SEQUENCE [LARGE SCALE GENOMIC DNA]</scope>
    <source>
        <strain evidence="2">H3</strain>
    </source>
</reference>
<gene>
    <name evidence="1" type="ORF">DLM_2774</name>
</gene>
<dbReference type="EMBL" id="AP018823">
    <property type="protein sequence ID" value="BBF86375.1"/>
    <property type="molecule type" value="Genomic_DNA"/>
</dbReference>
<dbReference type="KEGG" id="amah:DLM_2774"/>
<evidence type="ECO:0000313" key="1">
    <source>
        <dbReference type="EMBL" id="BBF86375.1"/>
    </source>
</evidence>
<keyword evidence="2" id="KW-1185">Reference proteome</keyword>
<organism evidence="1 2">
    <name type="scientific">Aquitalea magnusonii</name>
    <dbReference type="NCBI Taxonomy" id="332411"/>
    <lineage>
        <taxon>Bacteria</taxon>
        <taxon>Pseudomonadati</taxon>
        <taxon>Pseudomonadota</taxon>
        <taxon>Betaproteobacteria</taxon>
        <taxon>Neisseriales</taxon>
        <taxon>Chromobacteriaceae</taxon>
        <taxon>Aquitalea</taxon>
    </lineage>
</organism>
<evidence type="ECO:0000313" key="2">
    <source>
        <dbReference type="Proteomes" id="UP000198290"/>
    </source>
</evidence>
<proteinExistence type="predicted"/>
<accession>A0A3G9GFY8</accession>
<reference evidence="1 2" key="2">
    <citation type="journal article" date="2017" name="Genome Announc.">
        <title>Draft genome sequence of Aquitalea magnusonii strain H3, a plant growth-promoting bacterium of duckweed Lemna minor.</title>
        <authorList>
            <person name="Ishizawa H."/>
            <person name="Kuroda M."/>
            <person name="Ike M."/>
        </authorList>
    </citation>
    <scope>NUCLEOTIDE SEQUENCE [LARGE SCALE GENOMIC DNA]</scope>
    <source>
        <strain evidence="1 2">H3</strain>
    </source>
</reference>
<name>A0A3G9GFY8_9NEIS</name>
<reference evidence="2" key="3">
    <citation type="journal article" date="2017" name="Plant Physiol. Biochem.">
        <title>Differential oxidative and antioxidative response of duckweed Lemna minor toward plant growth promoting/inhibiting bacteria.</title>
        <authorList>
            <person name="Ishizawa H."/>
            <person name="Kuroda M."/>
            <person name="Morikawa M."/>
            <person name="Ike M."/>
        </authorList>
    </citation>
    <scope>NUCLEOTIDE SEQUENCE [LARGE SCALE GENOMIC DNA]</scope>
    <source>
        <strain evidence="2">H3</strain>
    </source>
</reference>
<dbReference type="Proteomes" id="UP000198290">
    <property type="component" value="Chromosome"/>
</dbReference>
<sequence>MVMAQYRQSSSWMGMIRVKTIGLACRIRRQGGLACRS</sequence>
<dbReference type="AlphaFoldDB" id="A0A3G9GFY8"/>
<protein>
    <submittedName>
        <fullName evidence="1">Uncharacterized protein</fullName>
    </submittedName>
</protein>